<evidence type="ECO:0000256" key="2">
    <source>
        <dbReference type="ARBA" id="ARBA00010944"/>
    </source>
</evidence>
<dbReference type="EC" id="1.1.1.133" evidence="3 6"/>
<dbReference type="CDD" id="cd05254">
    <property type="entry name" value="dTDP_HR_like_SDR_e"/>
    <property type="match status" value="1"/>
</dbReference>
<comment type="function">
    <text evidence="6">Catalyzes the reduction of dTDP-6-deoxy-L-lyxo-4-hexulose to yield dTDP-L-rhamnose.</text>
</comment>
<name>A0ABW9JQ68_9SPHI</name>
<evidence type="ECO:0000256" key="5">
    <source>
        <dbReference type="ARBA" id="ARBA00048200"/>
    </source>
</evidence>
<dbReference type="Gene3D" id="3.40.50.720">
    <property type="entry name" value="NAD(P)-binding Rossmann-like Domain"/>
    <property type="match status" value="1"/>
</dbReference>
<comment type="caution">
    <text evidence="8">The sequence shown here is derived from an EMBL/GenBank/DDBJ whole genome shotgun (WGS) entry which is preliminary data.</text>
</comment>
<dbReference type="InterPro" id="IPR029903">
    <property type="entry name" value="RmlD-like-bd"/>
</dbReference>
<dbReference type="PANTHER" id="PTHR10491">
    <property type="entry name" value="DTDP-4-DEHYDRORHAMNOSE REDUCTASE"/>
    <property type="match status" value="1"/>
</dbReference>
<keyword evidence="9" id="KW-1185">Reference proteome</keyword>
<sequence length="303" mass="33849">MNTVLVTGSNGLLGQKITEQIIADNSVNLIATNRGANKYPVKEGYVYETMDILDEVQIKLVLEKYKPDALIHTAAMTNVDSCHESKEASWQLNVEATKYLASLCDKMGIHFIYVSTDFVFDGLNGPYKEEDEPKPVSFYGESKLAGENVVREMRGDWAIIRTILVYGILKDMSRSNIVLWAKAALEKRNPINVVNDQWRMPTLAEDLASACLLAVKHKAKGTYHVSGKNMMSIVELVNRVADFWNLDKTIIKEVSSDSLGQEAKRPKKTGFILDKAMTDLGYQPHSFEQGLALVRSQLENSGL</sequence>
<evidence type="ECO:0000256" key="4">
    <source>
        <dbReference type="ARBA" id="ARBA00017099"/>
    </source>
</evidence>
<protein>
    <recommendedName>
        <fullName evidence="4 6">dTDP-4-dehydrorhamnose reductase</fullName>
        <ecNumber evidence="3 6">1.1.1.133</ecNumber>
    </recommendedName>
</protein>
<keyword evidence="6" id="KW-0521">NADP</keyword>
<dbReference type="PANTHER" id="PTHR10491:SF4">
    <property type="entry name" value="METHIONINE ADENOSYLTRANSFERASE 2 SUBUNIT BETA"/>
    <property type="match status" value="1"/>
</dbReference>
<dbReference type="InterPro" id="IPR005913">
    <property type="entry name" value="dTDP_dehydrorham_reduct"/>
</dbReference>
<dbReference type="EMBL" id="SRMP02000045">
    <property type="protein sequence ID" value="MFN0293082.1"/>
    <property type="molecule type" value="Genomic_DNA"/>
</dbReference>
<reference evidence="8 9" key="1">
    <citation type="submission" date="2024-12" db="EMBL/GenBank/DDBJ databases">
        <authorList>
            <person name="Hu S."/>
        </authorList>
    </citation>
    <scope>NUCLEOTIDE SEQUENCE [LARGE SCALE GENOMIC DNA]</scope>
    <source>
        <strain evidence="8 9">P-25</strain>
    </source>
</reference>
<evidence type="ECO:0000313" key="8">
    <source>
        <dbReference type="EMBL" id="MFN0293082.1"/>
    </source>
</evidence>
<comment type="pathway">
    <text evidence="1 6">Carbohydrate biosynthesis; dTDP-L-rhamnose biosynthesis.</text>
</comment>
<organism evidence="8 9">
    <name type="scientific">Pedobacter helvus</name>
    <dbReference type="NCBI Taxonomy" id="2563444"/>
    <lineage>
        <taxon>Bacteria</taxon>
        <taxon>Pseudomonadati</taxon>
        <taxon>Bacteroidota</taxon>
        <taxon>Sphingobacteriia</taxon>
        <taxon>Sphingobacteriales</taxon>
        <taxon>Sphingobacteriaceae</taxon>
        <taxon>Pedobacter</taxon>
    </lineage>
</organism>
<evidence type="ECO:0000256" key="1">
    <source>
        <dbReference type="ARBA" id="ARBA00004781"/>
    </source>
</evidence>
<dbReference type="InterPro" id="IPR036291">
    <property type="entry name" value="NAD(P)-bd_dom_sf"/>
</dbReference>
<feature type="domain" description="RmlD-like substrate binding" evidence="7">
    <location>
        <begin position="3"/>
        <end position="295"/>
    </location>
</feature>
<evidence type="ECO:0000256" key="6">
    <source>
        <dbReference type="RuleBase" id="RU364082"/>
    </source>
</evidence>
<accession>A0ABW9JQ68</accession>
<dbReference type="Proteomes" id="UP001517367">
    <property type="component" value="Unassembled WGS sequence"/>
</dbReference>
<dbReference type="RefSeq" id="WP_138728943.1">
    <property type="nucleotide sequence ID" value="NZ_SRMP02000045.1"/>
</dbReference>
<evidence type="ECO:0000256" key="3">
    <source>
        <dbReference type="ARBA" id="ARBA00012929"/>
    </source>
</evidence>
<evidence type="ECO:0000259" key="7">
    <source>
        <dbReference type="Pfam" id="PF04321"/>
    </source>
</evidence>
<dbReference type="SUPFAM" id="SSF51735">
    <property type="entry name" value="NAD(P)-binding Rossmann-fold domains"/>
    <property type="match status" value="1"/>
</dbReference>
<keyword evidence="6" id="KW-0560">Oxidoreductase</keyword>
<proteinExistence type="inferred from homology"/>
<gene>
    <name evidence="8" type="ORF">E5L68_016940</name>
</gene>
<dbReference type="Pfam" id="PF04321">
    <property type="entry name" value="RmlD_sub_bind"/>
    <property type="match status" value="1"/>
</dbReference>
<comment type="similarity">
    <text evidence="2 6">Belongs to the dTDP-4-dehydrorhamnose reductase family.</text>
</comment>
<evidence type="ECO:0000313" key="9">
    <source>
        <dbReference type="Proteomes" id="UP001517367"/>
    </source>
</evidence>
<comment type="catalytic activity">
    <reaction evidence="5">
        <text>dTDP-beta-L-rhamnose + NADP(+) = dTDP-4-dehydro-beta-L-rhamnose + NADPH + H(+)</text>
        <dbReference type="Rhea" id="RHEA:21796"/>
        <dbReference type="ChEBI" id="CHEBI:15378"/>
        <dbReference type="ChEBI" id="CHEBI:57510"/>
        <dbReference type="ChEBI" id="CHEBI:57783"/>
        <dbReference type="ChEBI" id="CHEBI:58349"/>
        <dbReference type="ChEBI" id="CHEBI:62830"/>
        <dbReference type="EC" id="1.1.1.133"/>
    </reaction>
</comment>